<dbReference type="EMBL" id="AP028947">
    <property type="protein sequence ID" value="BET27263.1"/>
    <property type="molecule type" value="Genomic_DNA"/>
</dbReference>
<dbReference type="Proteomes" id="UP001329151">
    <property type="component" value="Chromosome"/>
</dbReference>
<evidence type="ECO:0000313" key="1">
    <source>
        <dbReference type="EMBL" id="BET27263.1"/>
    </source>
</evidence>
<sequence>MLAQMGGLSSAEIAIFSGRKDVGQNRAYDHMSSEEIQAPVGRAIKEGLSGDLVPITSRNLVARSEFAASGVAAAHTTEFGWCQHNFASEPCQMYRDCINCEEQVCIKGEARKEANLRSLKVETEHLLSQACQALTNEEYGADTWVVHQMKTLERVNVLLSILDDPSVSDGARIRLNIENAPLVTLADSETITKAVTFERRKRLK</sequence>
<accession>A0AA86J2I1</accession>
<organism evidence="1 2">
    <name type="scientific">Limnobacter thiooxidans</name>
    <dbReference type="NCBI Taxonomy" id="131080"/>
    <lineage>
        <taxon>Bacteria</taxon>
        <taxon>Pseudomonadati</taxon>
        <taxon>Pseudomonadota</taxon>
        <taxon>Betaproteobacteria</taxon>
        <taxon>Burkholderiales</taxon>
        <taxon>Burkholderiaceae</taxon>
        <taxon>Limnobacter</taxon>
    </lineage>
</organism>
<gene>
    <name evidence="1" type="ORF">RGQ30_27640</name>
</gene>
<keyword evidence="2" id="KW-1185">Reference proteome</keyword>
<protein>
    <recommendedName>
        <fullName evidence="3">Integrase</fullName>
    </recommendedName>
</protein>
<dbReference type="KEGG" id="lto:RGQ30_27640"/>
<reference evidence="1 2" key="1">
    <citation type="submission" date="2023-10" db="EMBL/GenBank/DDBJ databases">
        <title>Complete Genome Sequence of Limnobacter thiooxidans CS-K2T, Isolated from freshwater lake sediments in Bavaria, Germany.</title>
        <authorList>
            <person name="Naruki M."/>
            <person name="Watanabe A."/>
            <person name="Warashina T."/>
            <person name="Morita T."/>
            <person name="Arakawa K."/>
        </authorList>
    </citation>
    <scope>NUCLEOTIDE SEQUENCE [LARGE SCALE GENOMIC DNA]</scope>
    <source>
        <strain evidence="1 2">CS-K2</strain>
    </source>
</reference>
<evidence type="ECO:0008006" key="3">
    <source>
        <dbReference type="Google" id="ProtNLM"/>
    </source>
</evidence>
<name>A0AA86J2I1_9BURK</name>
<evidence type="ECO:0000313" key="2">
    <source>
        <dbReference type="Proteomes" id="UP001329151"/>
    </source>
</evidence>
<dbReference type="AlphaFoldDB" id="A0AA86J2I1"/>
<proteinExistence type="predicted"/>